<dbReference type="eggNOG" id="ENOG5031X79">
    <property type="taxonomic scope" value="Bacteria"/>
</dbReference>
<gene>
    <name evidence="2" type="ORF">THIAE_05115</name>
</gene>
<organism evidence="2 3">
    <name type="scientific">Thiomicrospira aerophila AL3</name>
    <dbReference type="NCBI Taxonomy" id="717772"/>
    <lineage>
        <taxon>Bacteria</taxon>
        <taxon>Pseudomonadati</taxon>
        <taxon>Pseudomonadota</taxon>
        <taxon>Gammaproteobacteria</taxon>
        <taxon>Thiotrichales</taxon>
        <taxon>Piscirickettsiaceae</taxon>
        <taxon>Thiomicrospira</taxon>
    </lineage>
</organism>
<protein>
    <recommendedName>
        <fullName evidence="4">Lipoprotein</fullName>
    </recommendedName>
</protein>
<evidence type="ECO:0000313" key="2">
    <source>
        <dbReference type="EMBL" id="AHF01256.1"/>
    </source>
</evidence>
<dbReference type="KEGG" id="tao:THIAE_05115"/>
<name>W0DWM4_9GAMM</name>
<dbReference type="InParanoid" id="W0DWM4"/>
<keyword evidence="1" id="KW-0175">Coiled coil</keyword>
<keyword evidence="3" id="KW-1185">Reference proteome</keyword>
<evidence type="ECO:0008006" key="4">
    <source>
        <dbReference type="Google" id="ProtNLM"/>
    </source>
</evidence>
<dbReference type="HOGENOM" id="CLU_1303445_0_0_6"/>
<proteinExistence type="predicted"/>
<sequence length="192" mass="22282">MFKPLLASMLLVFLVGCATYPLNMNKAEWEALTPAQQLQAREQQALLDQARAEQRTAEARAREQEIEKERIAWEVRRQEARYGDHLQCVISDVQLRNGDNWQRIHPFALDLLIGERADINLDEFRDDRRSRSHRAQAQFDGQTLSLCSSAHGLDCVRVLGNFSDYHRGFEQAFNQPNWLKGSARCQFVPKRR</sequence>
<reference evidence="2 3" key="1">
    <citation type="submission" date="2013-12" db="EMBL/GenBank/DDBJ databases">
        <authorList>
            <consortium name="DOE Joint Genome Institute"/>
            <person name="Kappler U."/>
            <person name="Huntemann M."/>
            <person name="Han J."/>
            <person name="Chen A."/>
            <person name="Kyrpides N."/>
            <person name="Mavromatis K."/>
            <person name="Markowitz V."/>
            <person name="Palaniappan K."/>
            <person name="Ivanova N."/>
            <person name="Schaumberg A."/>
            <person name="Pati A."/>
            <person name="Liolios K."/>
            <person name="Nordberg H.P."/>
            <person name="Cantor M.N."/>
            <person name="Hua S.X."/>
            <person name="Woyke T."/>
        </authorList>
    </citation>
    <scope>NUCLEOTIDE SEQUENCE [LARGE SCALE GENOMIC DNA]</scope>
    <source>
        <strain evidence="3">AL2</strain>
    </source>
</reference>
<evidence type="ECO:0000313" key="3">
    <source>
        <dbReference type="Proteomes" id="UP000005380"/>
    </source>
</evidence>
<dbReference type="PROSITE" id="PS51257">
    <property type="entry name" value="PROKAR_LIPOPROTEIN"/>
    <property type="match status" value="1"/>
</dbReference>
<dbReference type="AlphaFoldDB" id="W0DWM4"/>
<evidence type="ECO:0000256" key="1">
    <source>
        <dbReference type="SAM" id="Coils"/>
    </source>
</evidence>
<feature type="coiled-coil region" evidence="1">
    <location>
        <begin position="35"/>
        <end position="69"/>
    </location>
</feature>
<dbReference type="Proteomes" id="UP000005380">
    <property type="component" value="Chromosome"/>
</dbReference>
<dbReference type="EMBL" id="CP007030">
    <property type="protein sequence ID" value="AHF01256.1"/>
    <property type="molecule type" value="Genomic_DNA"/>
</dbReference>
<dbReference type="STRING" id="717772.THIAE_05115"/>
<dbReference type="OrthoDB" id="5604453at2"/>
<accession>W0DWM4</accession>